<protein>
    <submittedName>
        <fullName evidence="1">Uncharacterized protein</fullName>
    </submittedName>
</protein>
<evidence type="ECO:0000313" key="2">
    <source>
        <dbReference type="Proteomes" id="UP000540989"/>
    </source>
</evidence>
<dbReference type="AlphaFoldDB" id="A0A7W7ZKH8"/>
<comment type="caution">
    <text evidence="1">The sequence shown here is derived from an EMBL/GenBank/DDBJ whole genome shotgun (WGS) entry which is preliminary data.</text>
</comment>
<gene>
    <name evidence="1" type="ORF">HDF16_006365</name>
</gene>
<reference evidence="1 2" key="1">
    <citation type="submission" date="2020-08" db="EMBL/GenBank/DDBJ databases">
        <title>Genomic Encyclopedia of Type Strains, Phase IV (KMG-V): Genome sequencing to study the core and pangenomes of soil and plant-associated prokaryotes.</title>
        <authorList>
            <person name="Whitman W."/>
        </authorList>
    </citation>
    <scope>NUCLEOTIDE SEQUENCE [LARGE SCALE GENOMIC DNA]</scope>
    <source>
        <strain evidence="1 2">M8UP14</strain>
    </source>
</reference>
<name>A0A7W7ZKH8_9BACT</name>
<evidence type="ECO:0000313" key="1">
    <source>
        <dbReference type="EMBL" id="MBB5061629.1"/>
    </source>
</evidence>
<dbReference type="EMBL" id="JACHIP010000062">
    <property type="protein sequence ID" value="MBB5061629.1"/>
    <property type="molecule type" value="Genomic_DNA"/>
</dbReference>
<proteinExistence type="predicted"/>
<sequence length="123" mass="13051">MSIIVSLSCATPAGAQRVPVEINLYGAPEGSTGMTTVDPGQWITIVGLADTCNDPGKDHDAYSFNVNVSLRGTYRAKDKEIEEVWPVYGGISSGSFLWEGPGEMTQVIPGGARSPGQDFTISR</sequence>
<keyword evidence="2" id="KW-1185">Reference proteome</keyword>
<organism evidence="1 2">
    <name type="scientific">Granulicella aggregans</name>
    <dbReference type="NCBI Taxonomy" id="474949"/>
    <lineage>
        <taxon>Bacteria</taxon>
        <taxon>Pseudomonadati</taxon>
        <taxon>Acidobacteriota</taxon>
        <taxon>Terriglobia</taxon>
        <taxon>Terriglobales</taxon>
        <taxon>Acidobacteriaceae</taxon>
        <taxon>Granulicella</taxon>
    </lineage>
</organism>
<accession>A0A7W7ZKH8</accession>
<dbReference type="Proteomes" id="UP000540989">
    <property type="component" value="Unassembled WGS sequence"/>
</dbReference>